<evidence type="ECO:0000256" key="5">
    <source>
        <dbReference type="ARBA" id="ARBA00022679"/>
    </source>
</evidence>
<evidence type="ECO:0000256" key="10">
    <source>
        <dbReference type="ARBA" id="ARBA00048540"/>
    </source>
</evidence>
<accession>A0A0R2FDJ2</accession>
<proteinExistence type="predicted"/>
<reference evidence="11 12" key="1">
    <citation type="journal article" date="2015" name="Genome Announc.">
        <title>Expanding the biotechnology potential of lactobacilli through comparative genomics of 213 strains and associated genera.</title>
        <authorList>
            <person name="Sun Z."/>
            <person name="Harris H.M."/>
            <person name="McCann A."/>
            <person name="Guo C."/>
            <person name="Argimon S."/>
            <person name="Zhang W."/>
            <person name="Yang X."/>
            <person name="Jeffery I.B."/>
            <person name="Cooney J.C."/>
            <person name="Kagawa T.F."/>
            <person name="Liu W."/>
            <person name="Song Y."/>
            <person name="Salvetti E."/>
            <person name="Wrobel A."/>
            <person name="Rasinkangas P."/>
            <person name="Parkhill J."/>
            <person name="Rea M.C."/>
            <person name="O'Sullivan O."/>
            <person name="Ritari J."/>
            <person name="Douillard F.P."/>
            <person name="Paul Ross R."/>
            <person name="Yang R."/>
            <person name="Briner A.E."/>
            <person name="Felis G.E."/>
            <person name="de Vos W.M."/>
            <person name="Barrangou R."/>
            <person name="Klaenhammer T.R."/>
            <person name="Caufield P.W."/>
            <person name="Cui Y."/>
            <person name="Zhang H."/>
            <person name="O'Toole P.W."/>
        </authorList>
    </citation>
    <scope>NUCLEOTIDE SEQUENCE [LARGE SCALE GENOMIC DNA]</scope>
    <source>
        <strain evidence="11 12">DSM 23365</strain>
    </source>
</reference>
<dbReference type="EC" id="2.7.1.180" evidence="2"/>
<evidence type="ECO:0000256" key="7">
    <source>
        <dbReference type="ARBA" id="ARBA00022827"/>
    </source>
</evidence>
<keyword evidence="7" id="KW-0274">FAD</keyword>
<comment type="cofactor">
    <cofactor evidence="1">
        <name>Mg(2+)</name>
        <dbReference type="ChEBI" id="CHEBI:18420"/>
    </cofactor>
</comment>
<comment type="catalytic activity">
    <reaction evidence="10">
        <text>L-threonyl-[protein] + FAD = FMN-L-threonyl-[protein] + AMP + H(+)</text>
        <dbReference type="Rhea" id="RHEA:36847"/>
        <dbReference type="Rhea" id="RHEA-COMP:11060"/>
        <dbReference type="Rhea" id="RHEA-COMP:11061"/>
        <dbReference type="ChEBI" id="CHEBI:15378"/>
        <dbReference type="ChEBI" id="CHEBI:30013"/>
        <dbReference type="ChEBI" id="CHEBI:57692"/>
        <dbReference type="ChEBI" id="CHEBI:74257"/>
        <dbReference type="ChEBI" id="CHEBI:456215"/>
        <dbReference type="EC" id="2.7.1.180"/>
    </reaction>
</comment>
<comment type="caution">
    <text evidence="11">The sequence shown here is derived from an EMBL/GenBank/DDBJ whole genome shotgun (WGS) entry which is preliminary data.</text>
</comment>
<keyword evidence="8" id="KW-0460">Magnesium</keyword>
<evidence type="ECO:0000313" key="11">
    <source>
        <dbReference type="EMBL" id="KRN26512.1"/>
    </source>
</evidence>
<organism evidence="11 12">
    <name type="scientific">Secundilactobacillus similis DSM 23365 = JCM 2765</name>
    <dbReference type="NCBI Taxonomy" id="1423804"/>
    <lineage>
        <taxon>Bacteria</taxon>
        <taxon>Bacillati</taxon>
        <taxon>Bacillota</taxon>
        <taxon>Bacilli</taxon>
        <taxon>Lactobacillales</taxon>
        <taxon>Lactobacillaceae</taxon>
        <taxon>Secundilactobacillus</taxon>
    </lineage>
</organism>
<evidence type="ECO:0000256" key="3">
    <source>
        <dbReference type="ARBA" id="ARBA00016337"/>
    </source>
</evidence>
<keyword evidence="5" id="KW-0808">Transferase</keyword>
<dbReference type="SUPFAM" id="SSF143631">
    <property type="entry name" value="ApbE-like"/>
    <property type="match status" value="1"/>
</dbReference>
<gene>
    <name evidence="11" type="ORF">FD14_GL001374</name>
</gene>
<dbReference type="InterPro" id="IPR024932">
    <property type="entry name" value="ApbE"/>
</dbReference>
<dbReference type="Proteomes" id="UP000051442">
    <property type="component" value="Unassembled WGS sequence"/>
</dbReference>
<dbReference type="Gene3D" id="3.10.520.10">
    <property type="entry name" value="ApbE-like domains"/>
    <property type="match status" value="2"/>
</dbReference>
<protein>
    <recommendedName>
        <fullName evidence="3">FAD:protein FMN transferase</fullName>
        <ecNumber evidence="2">2.7.1.180</ecNumber>
    </recommendedName>
    <alternativeName>
        <fullName evidence="9">Flavin transferase</fullName>
    </alternativeName>
</protein>
<dbReference type="Pfam" id="PF02424">
    <property type="entry name" value="ApbE"/>
    <property type="match status" value="2"/>
</dbReference>
<dbReference type="EMBL" id="AYZM01000021">
    <property type="protein sequence ID" value="KRN26512.1"/>
    <property type="molecule type" value="Genomic_DNA"/>
</dbReference>
<sequence>MVIESAKADIPELKSEVPLMITTNTIKTYNLTAMSLPFVLTLVLDPKQADAMPNPGAVVDQVGAFLKQVDQDFSAFKPTSLVSRFQRGELAEGEYTEQFKEVLDLATKAEETTDGAFDPYYSGKYDPTGMVKGWAIEQAFNAYLAPLIRHQRVTAAVLNGAGDMRFGVMDGSDFIWNIGIGDPNDSERMIYQLDIQNGAVATSGIGPQGNHISLKGFDATLEQATIISDNLIEADVLALAAVAMGKEAFLAFSETHEANGLLVDQNMTEIEL</sequence>
<evidence type="ECO:0000256" key="4">
    <source>
        <dbReference type="ARBA" id="ARBA00022630"/>
    </source>
</evidence>
<dbReference type="InterPro" id="IPR003374">
    <property type="entry name" value="ApbE-like_sf"/>
</dbReference>
<keyword evidence="11" id="KW-0449">Lipoprotein</keyword>
<keyword evidence="6" id="KW-0479">Metal-binding</keyword>
<evidence type="ECO:0000256" key="1">
    <source>
        <dbReference type="ARBA" id="ARBA00001946"/>
    </source>
</evidence>
<dbReference type="PANTHER" id="PTHR30040:SF2">
    <property type="entry name" value="FAD:PROTEIN FMN TRANSFERASE"/>
    <property type="match status" value="1"/>
</dbReference>
<keyword evidence="12" id="KW-1185">Reference proteome</keyword>
<evidence type="ECO:0000256" key="2">
    <source>
        <dbReference type="ARBA" id="ARBA00011955"/>
    </source>
</evidence>
<dbReference type="PANTHER" id="PTHR30040">
    <property type="entry name" value="THIAMINE BIOSYNTHESIS LIPOPROTEIN APBE"/>
    <property type="match status" value="1"/>
</dbReference>
<evidence type="ECO:0000256" key="6">
    <source>
        <dbReference type="ARBA" id="ARBA00022723"/>
    </source>
</evidence>
<name>A0A0R2FDJ2_9LACO</name>
<evidence type="ECO:0000256" key="8">
    <source>
        <dbReference type="ARBA" id="ARBA00022842"/>
    </source>
</evidence>
<dbReference type="GO" id="GO:0046872">
    <property type="term" value="F:metal ion binding"/>
    <property type="evidence" value="ECO:0007669"/>
    <property type="project" value="UniProtKB-KW"/>
</dbReference>
<dbReference type="GO" id="GO:0016740">
    <property type="term" value="F:transferase activity"/>
    <property type="evidence" value="ECO:0007669"/>
    <property type="project" value="UniProtKB-KW"/>
</dbReference>
<keyword evidence="4" id="KW-0285">Flavoprotein</keyword>
<evidence type="ECO:0000256" key="9">
    <source>
        <dbReference type="ARBA" id="ARBA00031306"/>
    </source>
</evidence>
<dbReference type="OrthoDB" id="9778595at2"/>
<dbReference type="PATRIC" id="fig|1423804.4.peg.1483"/>
<evidence type="ECO:0000313" key="12">
    <source>
        <dbReference type="Proteomes" id="UP000051442"/>
    </source>
</evidence>
<dbReference type="STRING" id="1423804.FD14_GL001374"/>
<dbReference type="AlphaFoldDB" id="A0A0R2FDJ2"/>